<evidence type="ECO:0000313" key="5">
    <source>
        <dbReference type="Proteomes" id="UP000504628"/>
    </source>
</evidence>
<dbReference type="SMART" id="SM00589">
    <property type="entry name" value="PRY"/>
    <property type="match status" value="1"/>
</dbReference>
<dbReference type="GeneID" id="114489329"/>
<dbReference type="InterPro" id="IPR022723">
    <property type="entry name" value="RDM_domain_RFPL"/>
</dbReference>
<keyword evidence="3" id="KW-0862">Zinc</keyword>
<keyword evidence="1" id="KW-0479">Metal-binding</keyword>
<dbReference type="RefSeq" id="XP_028359102.1">
    <property type="nucleotide sequence ID" value="XM_028503301.1"/>
</dbReference>
<reference evidence="6" key="1">
    <citation type="submission" date="2025-08" db="UniProtKB">
        <authorList>
            <consortium name="RefSeq"/>
        </authorList>
    </citation>
    <scope>IDENTIFICATION</scope>
    <source>
        <tissue evidence="6">Muscle</tissue>
    </source>
</reference>
<dbReference type="Pfam" id="PF00622">
    <property type="entry name" value="SPRY"/>
    <property type="match status" value="1"/>
</dbReference>
<dbReference type="InParanoid" id="A0A6J2KUM7"/>
<evidence type="ECO:0000256" key="2">
    <source>
        <dbReference type="ARBA" id="ARBA00022771"/>
    </source>
</evidence>
<keyword evidence="2" id="KW-0863">Zinc-finger</keyword>
<dbReference type="PRINTS" id="PR01407">
    <property type="entry name" value="BUTYPHLNCDUF"/>
</dbReference>
<dbReference type="SMART" id="SM00449">
    <property type="entry name" value="SPRY"/>
    <property type="match status" value="1"/>
</dbReference>
<dbReference type="InterPro" id="IPR037960">
    <property type="entry name" value="SPRY/PRY_RFPL"/>
</dbReference>
<keyword evidence="5" id="KW-1185">Reference proteome</keyword>
<dbReference type="InterPro" id="IPR003879">
    <property type="entry name" value="Butyrophylin_SPRY"/>
</dbReference>
<dbReference type="InterPro" id="IPR001870">
    <property type="entry name" value="B30.2/SPRY"/>
</dbReference>
<evidence type="ECO:0000313" key="6">
    <source>
        <dbReference type="RefSeq" id="XP_028359102.1"/>
    </source>
</evidence>
<dbReference type="InterPro" id="IPR050143">
    <property type="entry name" value="TRIM/RBCC"/>
</dbReference>
<dbReference type="PANTHER" id="PTHR24103">
    <property type="entry name" value="E3 UBIQUITIN-PROTEIN LIGASE TRIM"/>
    <property type="match status" value="1"/>
</dbReference>
<dbReference type="Gene3D" id="2.60.120.920">
    <property type="match status" value="1"/>
</dbReference>
<dbReference type="InterPro" id="IPR043136">
    <property type="entry name" value="B30.2/SPRY_sf"/>
</dbReference>
<dbReference type="SUPFAM" id="SSF49899">
    <property type="entry name" value="Concanavalin A-like lectins/glucanases"/>
    <property type="match status" value="1"/>
</dbReference>
<protein>
    <submittedName>
        <fullName evidence="6">Ret finger protein-like 4A</fullName>
    </submittedName>
</protein>
<dbReference type="PROSITE" id="PS50188">
    <property type="entry name" value="B302_SPRY"/>
    <property type="match status" value="1"/>
</dbReference>
<evidence type="ECO:0000259" key="4">
    <source>
        <dbReference type="PROSITE" id="PS50188"/>
    </source>
</evidence>
<dbReference type="AlphaFoldDB" id="A0A6J2KUM7"/>
<dbReference type="Pfam" id="PF15227">
    <property type="entry name" value="zf-C3HC4_4"/>
    <property type="match status" value="1"/>
</dbReference>
<sequence length="313" mass="34763">MAKHFKDISSCYICLSYLEDPVSLKCGFICCFKCVDSLPRGPGGHGIMCFTCPEVSQKSDIRPKHQLARLVSEVRTLEPQLRAILRMNPRMCRFQVDVTLDVDTANNHLYISEDLRQVRCVYEEQKRRVCPERFSTSLCVLGSPRLTSGRHYWEVDVGTSTEWNLGVCKESVPRQEKVVLSSERGFWIVSCREKDTFRASTRPVTELMVISCLHHIGIFLDFEMGTISFYDVSDGSHIFTFPLISVAEPLRPFFAPGIPAKDDGSFMTLCPGFSPSMASAAGQGHGTLSTAGTDAPWVCTAMDTSPSAGDPVP</sequence>
<dbReference type="Proteomes" id="UP000504628">
    <property type="component" value="Unplaced"/>
</dbReference>
<evidence type="ECO:0000256" key="1">
    <source>
        <dbReference type="ARBA" id="ARBA00022723"/>
    </source>
</evidence>
<organism evidence="5 6">
    <name type="scientific">Phyllostomus discolor</name>
    <name type="common">pale spear-nosed bat</name>
    <dbReference type="NCBI Taxonomy" id="89673"/>
    <lineage>
        <taxon>Eukaryota</taxon>
        <taxon>Metazoa</taxon>
        <taxon>Chordata</taxon>
        <taxon>Craniata</taxon>
        <taxon>Vertebrata</taxon>
        <taxon>Euteleostomi</taxon>
        <taxon>Mammalia</taxon>
        <taxon>Eutheria</taxon>
        <taxon>Laurasiatheria</taxon>
        <taxon>Chiroptera</taxon>
        <taxon>Yangochiroptera</taxon>
        <taxon>Phyllostomidae</taxon>
        <taxon>Phyllostominae</taxon>
        <taxon>Phyllostomus</taxon>
    </lineage>
</organism>
<name>A0A6J2KUM7_9CHIR</name>
<dbReference type="InterPro" id="IPR013083">
    <property type="entry name" value="Znf_RING/FYVE/PHD"/>
</dbReference>
<dbReference type="GO" id="GO:0008270">
    <property type="term" value="F:zinc ion binding"/>
    <property type="evidence" value="ECO:0007669"/>
    <property type="project" value="UniProtKB-KW"/>
</dbReference>
<accession>A0A6J2KUM7</accession>
<dbReference type="InterPro" id="IPR006574">
    <property type="entry name" value="PRY"/>
</dbReference>
<dbReference type="FunFam" id="2.60.120.920:FF:000040">
    <property type="entry name" value="Ret finger protein-like 4A"/>
    <property type="match status" value="1"/>
</dbReference>
<dbReference type="CDD" id="cd15821">
    <property type="entry name" value="SPRY_PRY_RFPL"/>
    <property type="match status" value="1"/>
</dbReference>
<dbReference type="Gene3D" id="3.30.40.10">
    <property type="entry name" value="Zinc/RING finger domain, C3HC4 (zinc finger)"/>
    <property type="match status" value="1"/>
</dbReference>
<dbReference type="KEGG" id="pdic:114489329"/>
<feature type="domain" description="B30.2/SPRY" evidence="4">
    <location>
        <begin position="78"/>
        <end position="276"/>
    </location>
</feature>
<dbReference type="OrthoDB" id="128536at2759"/>
<dbReference type="Pfam" id="PF13765">
    <property type="entry name" value="PRY"/>
    <property type="match status" value="1"/>
</dbReference>
<dbReference type="SUPFAM" id="SSF57850">
    <property type="entry name" value="RING/U-box"/>
    <property type="match status" value="1"/>
</dbReference>
<proteinExistence type="predicted"/>
<dbReference type="Pfam" id="PF11002">
    <property type="entry name" value="RDM"/>
    <property type="match status" value="1"/>
</dbReference>
<evidence type="ECO:0000256" key="3">
    <source>
        <dbReference type="ARBA" id="ARBA00022833"/>
    </source>
</evidence>
<gene>
    <name evidence="6" type="primary">LOC114489329</name>
</gene>
<dbReference type="InterPro" id="IPR013320">
    <property type="entry name" value="ConA-like_dom_sf"/>
</dbReference>
<dbReference type="InterPro" id="IPR003877">
    <property type="entry name" value="SPRY_dom"/>
</dbReference>
<dbReference type="GO" id="GO:0005737">
    <property type="term" value="C:cytoplasm"/>
    <property type="evidence" value="ECO:0007669"/>
    <property type="project" value="UniProtKB-ARBA"/>
</dbReference>